<dbReference type="PROSITE" id="PS51186">
    <property type="entry name" value="GNAT"/>
    <property type="match status" value="1"/>
</dbReference>
<sequence>MADVSVRTARGADGPALGVVQSTAWRAAYDGVLPEVALEPFDAAVLGAGWGHAAAHPPSRRHTVLVACAGPEPVGFAAVVPAQDPDLDETAAELSILVVAPGEQRHGHGSRLLTAAVEYARGGGAGTLVMWVLEPDVPLREFLEAAGWAADGAHRELELDESGAQRVRQWRLHTSLAEVGDS</sequence>
<dbReference type="SUPFAM" id="SSF55729">
    <property type="entry name" value="Acyl-CoA N-acyltransferases (Nat)"/>
    <property type="match status" value="1"/>
</dbReference>
<keyword evidence="1" id="KW-0808">Transferase</keyword>
<dbReference type="PANTHER" id="PTHR43877:SF1">
    <property type="entry name" value="ACETYLTRANSFERASE"/>
    <property type="match status" value="1"/>
</dbReference>
<dbReference type="InterPro" id="IPR000182">
    <property type="entry name" value="GNAT_dom"/>
</dbReference>
<evidence type="ECO:0000259" key="3">
    <source>
        <dbReference type="PROSITE" id="PS51186"/>
    </source>
</evidence>
<keyword evidence="2" id="KW-0012">Acyltransferase</keyword>
<dbReference type="Proteomes" id="UP001551482">
    <property type="component" value="Unassembled WGS sequence"/>
</dbReference>
<organism evidence="4 5">
    <name type="scientific">Streptodolium elevatio</name>
    <dbReference type="NCBI Taxonomy" id="3157996"/>
    <lineage>
        <taxon>Bacteria</taxon>
        <taxon>Bacillati</taxon>
        <taxon>Actinomycetota</taxon>
        <taxon>Actinomycetes</taxon>
        <taxon>Kitasatosporales</taxon>
        <taxon>Streptomycetaceae</taxon>
        <taxon>Streptodolium</taxon>
    </lineage>
</organism>
<dbReference type="CDD" id="cd04301">
    <property type="entry name" value="NAT_SF"/>
    <property type="match status" value="1"/>
</dbReference>
<dbReference type="Gene3D" id="3.40.630.30">
    <property type="match status" value="1"/>
</dbReference>
<feature type="domain" description="N-acetyltransferase" evidence="3">
    <location>
        <begin position="4"/>
        <end position="172"/>
    </location>
</feature>
<accession>A0ABV3DGM1</accession>
<gene>
    <name evidence="4" type="ORF">AB0C36_15490</name>
</gene>
<dbReference type="Pfam" id="PF00583">
    <property type="entry name" value="Acetyltransf_1"/>
    <property type="match status" value="1"/>
</dbReference>
<protein>
    <submittedName>
        <fullName evidence="4">GNAT family N-acetyltransferase</fullName>
    </submittedName>
</protein>
<evidence type="ECO:0000256" key="1">
    <source>
        <dbReference type="ARBA" id="ARBA00022679"/>
    </source>
</evidence>
<name>A0ABV3DGM1_9ACTN</name>
<dbReference type="RefSeq" id="WP_358353972.1">
    <property type="nucleotide sequence ID" value="NZ_JBEZFP010000033.1"/>
</dbReference>
<proteinExistence type="predicted"/>
<dbReference type="InterPro" id="IPR050832">
    <property type="entry name" value="Bact_Acetyltransf"/>
</dbReference>
<evidence type="ECO:0000313" key="5">
    <source>
        <dbReference type="Proteomes" id="UP001551482"/>
    </source>
</evidence>
<dbReference type="PANTHER" id="PTHR43877">
    <property type="entry name" value="AMINOALKYLPHOSPHONATE N-ACETYLTRANSFERASE-RELATED-RELATED"/>
    <property type="match status" value="1"/>
</dbReference>
<keyword evidence="5" id="KW-1185">Reference proteome</keyword>
<dbReference type="InterPro" id="IPR016181">
    <property type="entry name" value="Acyl_CoA_acyltransferase"/>
</dbReference>
<evidence type="ECO:0000256" key="2">
    <source>
        <dbReference type="ARBA" id="ARBA00023315"/>
    </source>
</evidence>
<evidence type="ECO:0000313" key="4">
    <source>
        <dbReference type="EMBL" id="MEU8134909.1"/>
    </source>
</evidence>
<dbReference type="EMBL" id="JBEZFP010000033">
    <property type="protein sequence ID" value="MEU8134909.1"/>
    <property type="molecule type" value="Genomic_DNA"/>
</dbReference>
<comment type="caution">
    <text evidence="4">The sequence shown here is derived from an EMBL/GenBank/DDBJ whole genome shotgun (WGS) entry which is preliminary data.</text>
</comment>
<reference evidence="4 5" key="1">
    <citation type="submission" date="2024-06" db="EMBL/GenBank/DDBJ databases">
        <title>The Natural Products Discovery Center: Release of the First 8490 Sequenced Strains for Exploring Actinobacteria Biosynthetic Diversity.</title>
        <authorList>
            <person name="Kalkreuter E."/>
            <person name="Kautsar S.A."/>
            <person name="Yang D."/>
            <person name="Bader C.D."/>
            <person name="Teijaro C.N."/>
            <person name="Fluegel L."/>
            <person name="Davis C.M."/>
            <person name="Simpson J.R."/>
            <person name="Lauterbach L."/>
            <person name="Steele A.D."/>
            <person name="Gui C."/>
            <person name="Meng S."/>
            <person name="Li G."/>
            <person name="Viehrig K."/>
            <person name="Ye F."/>
            <person name="Su P."/>
            <person name="Kiefer A.F."/>
            <person name="Nichols A."/>
            <person name="Cepeda A.J."/>
            <person name="Yan W."/>
            <person name="Fan B."/>
            <person name="Jiang Y."/>
            <person name="Adhikari A."/>
            <person name="Zheng C.-J."/>
            <person name="Schuster L."/>
            <person name="Cowan T.M."/>
            <person name="Smanski M.J."/>
            <person name="Chevrette M.G."/>
            <person name="De Carvalho L.P.S."/>
            <person name="Shen B."/>
        </authorList>
    </citation>
    <scope>NUCLEOTIDE SEQUENCE [LARGE SCALE GENOMIC DNA]</scope>
    <source>
        <strain evidence="4 5">NPDC048946</strain>
    </source>
</reference>